<dbReference type="EC" id="2.3.2.27" evidence="3"/>
<keyword evidence="4" id="KW-0808">Transferase</keyword>
<dbReference type="PANTHER" id="PTHR23315:SF63">
    <property type="entry name" value="U-BOX DOMAIN-CONTAINING PROTEIN 16"/>
    <property type="match status" value="1"/>
</dbReference>
<keyword evidence="5" id="KW-0833">Ubl conjugation pathway</keyword>
<dbReference type="FunFam" id="3.30.40.10:FF:000354">
    <property type="entry name" value="RING-type E3 ubiquitin transferase"/>
    <property type="match status" value="1"/>
</dbReference>
<feature type="domain" description="U-box" evidence="8">
    <location>
        <begin position="281"/>
        <end position="355"/>
    </location>
</feature>
<dbReference type="EMBL" id="CM000881">
    <property type="protein sequence ID" value="KQK10372.1"/>
    <property type="molecule type" value="Genomic_DNA"/>
</dbReference>
<sequence length="688" mass="73155">MAANDPRAVVTTAPSSSGSYSSAFLPPPSPSDGDLLRSLHRLARDLSAVETPAPFLRAAFASISRRSKLLAAAFDDLLLCAAAAGDGLPRSASLCLREVLLVLQRFKAVVADCGARSRMRLLLQSDETGAELRDLHHDLATMLDLLPVAELGLADDVADLVALASRQCRRCSSSSPAEAEPLKTSILSLIEEIEREIVPERERLEEILEEVGINDPASCSDEIESLEREIGDRASERWTSSMIALVGLLRYSKCVLFSVATPRPSDSKADIELEDGEESPAPPPDLRCPISLDLMRDPVVAASGQTYDRESIGRWFGSGKSTCPKTGQVLANLELVPNKSLKNLISKWCRENGVAMETCEAGKGEQAQAVAANKAALEVARMTASFLVKKLSVSFSPEAANRVVHEIRLLSKSGPENRAFVGEAGAVPLLVPLLYSEDAGLQLNAVTALLKLSALEANKKRIMHAEGAVEAVTHIMGSGTTWRAKETAAATVVSLASVHSYRRRLGRNPAVVEKLVHLARAGPLSTKKDALAALLLLAGERENVGKLVDAGVTEVALSAISDEETAAAVLQALAKRGGADAIVSIDGAVARLVVEMRRGTEWARECAAAALVLLCRRLGARAVTQVMAVPGVEWAIWELMGTGTDRARRKAASLGRICRRWAAASAADGERSAECPASSLVPPAMMAS</sequence>
<gene>
    <name evidence="10" type="primary">LOC100844054</name>
    <name evidence="9" type="ORF">BRADI_2g53650v3</name>
</gene>
<dbReference type="PROSITE" id="PS50176">
    <property type="entry name" value="ARM_REPEAT"/>
    <property type="match status" value="1"/>
</dbReference>
<feature type="region of interest" description="Disordered" evidence="7">
    <location>
        <begin position="1"/>
        <end position="26"/>
    </location>
</feature>
<dbReference type="SMART" id="SM00504">
    <property type="entry name" value="Ubox"/>
    <property type="match status" value="1"/>
</dbReference>
<dbReference type="KEGG" id="bdi:100844054"/>
<dbReference type="Gene3D" id="1.25.10.10">
    <property type="entry name" value="Leucine-rich Repeat Variant"/>
    <property type="match status" value="1"/>
</dbReference>
<organism evidence="9">
    <name type="scientific">Brachypodium distachyon</name>
    <name type="common">Purple false brome</name>
    <name type="synonym">Trachynia distachya</name>
    <dbReference type="NCBI Taxonomy" id="15368"/>
    <lineage>
        <taxon>Eukaryota</taxon>
        <taxon>Viridiplantae</taxon>
        <taxon>Streptophyta</taxon>
        <taxon>Embryophyta</taxon>
        <taxon>Tracheophyta</taxon>
        <taxon>Spermatophyta</taxon>
        <taxon>Magnoliopsida</taxon>
        <taxon>Liliopsida</taxon>
        <taxon>Poales</taxon>
        <taxon>Poaceae</taxon>
        <taxon>BOP clade</taxon>
        <taxon>Pooideae</taxon>
        <taxon>Stipodae</taxon>
        <taxon>Brachypodieae</taxon>
        <taxon>Brachypodium</taxon>
    </lineage>
</organism>
<evidence type="ECO:0000256" key="1">
    <source>
        <dbReference type="ARBA" id="ARBA00000900"/>
    </source>
</evidence>
<dbReference type="InterPro" id="IPR013083">
    <property type="entry name" value="Znf_RING/FYVE/PHD"/>
</dbReference>
<protein>
    <recommendedName>
        <fullName evidence="3">RING-type E3 ubiquitin transferase</fullName>
        <ecNumber evidence="3">2.3.2.27</ecNumber>
    </recommendedName>
</protein>
<dbReference type="RefSeq" id="XP_003564508.1">
    <property type="nucleotide sequence ID" value="XM_003564460.4"/>
</dbReference>
<dbReference type="HOGENOM" id="CLU_006348_5_2_1"/>
<dbReference type="GO" id="GO:0005634">
    <property type="term" value="C:nucleus"/>
    <property type="evidence" value="ECO:0000318"/>
    <property type="project" value="GO_Central"/>
</dbReference>
<dbReference type="Proteomes" id="UP000008810">
    <property type="component" value="Chromosome 2"/>
</dbReference>
<dbReference type="OMA" id="VPAYKKR"/>
<dbReference type="SMART" id="SM00185">
    <property type="entry name" value="ARM"/>
    <property type="match status" value="2"/>
</dbReference>
<dbReference type="GeneID" id="100844054"/>
<dbReference type="InterPro" id="IPR003613">
    <property type="entry name" value="Ubox_domain"/>
</dbReference>
<feature type="region of interest" description="Disordered" evidence="7">
    <location>
        <begin position="263"/>
        <end position="284"/>
    </location>
</feature>
<dbReference type="GO" id="GO:0061630">
    <property type="term" value="F:ubiquitin protein ligase activity"/>
    <property type="evidence" value="ECO:0007669"/>
    <property type="project" value="UniProtKB-EC"/>
</dbReference>
<dbReference type="Pfam" id="PF04564">
    <property type="entry name" value="U-box"/>
    <property type="match status" value="1"/>
</dbReference>
<dbReference type="FunCoup" id="I1HSY0">
    <property type="interactions" value="645"/>
</dbReference>
<evidence type="ECO:0000256" key="4">
    <source>
        <dbReference type="ARBA" id="ARBA00022679"/>
    </source>
</evidence>
<dbReference type="AlphaFoldDB" id="I1HSY0"/>
<evidence type="ECO:0000313" key="9">
    <source>
        <dbReference type="EMBL" id="KQK10372.1"/>
    </source>
</evidence>
<evidence type="ECO:0000256" key="7">
    <source>
        <dbReference type="SAM" id="MobiDB-lite"/>
    </source>
</evidence>
<dbReference type="SUPFAM" id="SSF48371">
    <property type="entry name" value="ARM repeat"/>
    <property type="match status" value="1"/>
</dbReference>
<reference evidence="9 10" key="1">
    <citation type="journal article" date="2010" name="Nature">
        <title>Genome sequencing and analysis of the model grass Brachypodium distachyon.</title>
        <authorList>
            <consortium name="International Brachypodium Initiative"/>
        </authorList>
    </citation>
    <scope>NUCLEOTIDE SEQUENCE [LARGE SCALE GENOMIC DNA]</scope>
    <source>
        <strain evidence="9 10">Bd21</strain>
    </source>
</reference>
<dbReference type="PROSITE" id="PS51698">
    <property type="entry name" value="U_BOX"/>
    <property type="match status" value="1"/>
</dbReference>
<dbReference type="eggNOG" id="KOG0167">
    <property type="taxonomic scope" value="Eukaryota"/>
</dbReference>
<proteinExistence type="predicted"/>
<dbReference type="PANTHER" id="PTHR23315">
    <property type="entry name" value="U BOX DOMAIN-CONTAINING"/>
    <property type="match status" value="1"/>
</dbReference>
<evidence type="ECO:0000313" key="10">
    <source>
        <dbReference type="EnsemblPlants" id="KQK10372"/>
    </source>
</evidence>
<evidence type="ECO:0000256" key="2">
    <source>
        <dbReference type="ARBA" id="ARBA00004906"/>
    </source>
</evidence>
<reference evidence="10" key="3">
    <citation type="submission" date="2018-08" db="UniProtKB">
        <authorList>
            <consortium name="EnsemblPlants"/>
        </authorList>
    </citation>
    <scope>IDENTIFICATION</scope>
    <source>
        <strain evidence="10">cv. Bd21</strain>
    </source>
</reference>
<dbReference type="GO" id="GO:0005737">
    <property type="term" value="C:cytoplasm"/>
    <property type="evidence" value="ECO:0000318"/>
    <property type="project" value="GO_Central"/>
</dbReference>
<dbReference type="Pfam" id="PF00514">
    <property type="entry name" value="Arm"/>
    <property type="match status" value="1"/>
</dbReference>
<dbReference type="InterPro" id="IPR000225">
    <property type="entry name" value="Armadillo"/>
</dbReference>
<dbReference type="GO" id="GO:0016567">
    <property type="term" value="P:protein ubiquitination"/>
    <property type="evidence" value="ECO:0007669"/>
    <property type="project" value="UniProtKB-UniPathway"/>
</dbReference>
<comment type="catalytic activity">
    <reaction evidence="1">
        <text>S-ubiquitinyl-[E2 ubiquitin-conjugating enzyme]-L-cysteine + [acceptor protein]-L-lysine = [E2 ubiquitin-conjugating enzyme]-L-cysteine + N(6)-ubiquitinyl-[acceptor protein]-L-lysine.</text>
        <dbReference type="EC" id="2.3.2.27"/>
    </reaction>
</comment>
<dbReference type="UniPathway" id="UPA00143"/>
<comment type="pathway">
    <text evidence="2">Protein modification; protein ubiquitination.</text>
</comment>
<evidence type="ECO:0000256" key="5">
    <source>
        <dbReference type="ARBA" id="ARBA00022786"/>
    </source>
</evidence>
<name>I1HSY0_BRADI</name>
<keyword evidence="11" id="KW-1185">Reference proteome</keyword>
<evidence type="ECO:0000256" key="6">
    <source>
        <dbReference type="PROSITE-ProRule" id="PRU00259"/>
    </source>
</evidence>
<accession>I1HSY0</accession>
<dbReference type="InterPro" id="IPR016024">
    <property type="entry name" value="ARM-type_fold"/>
</dbReference>
<dbReference type="InterPro" id="IPR011989">
    <property type="entry name" value="ARM-like"/>
</dbReference>
<dbReference type="Gene3D" id="3.30.40.10">
    <property type="entry name" value="Zinc/RING finger domain, C3HC4 (zinc finger)"/>
    <property type="match status" value="1"/>
</dbReference>
<evidence type="ECO:0000313" key="11">
    <source>
        <dbReference type="Proteomes" id="UP000008810"/>
    </source>
</evidence>
<dbReference type="CDD" id="cd16664">
    <property type="entry name" value="RING-Ubox_PUB"/>
    <property type="match status" value="1"/>
</dbReference>
<feature type="repeat" description="ARM" evidence="6">
    <location>
        <begin position="425"/>
        <end position="467"/>
    </location>
</feature>
<evidence type="ECO:0000256" key="3">
    <source>
        <dbReference type="ARBA" id="ARBA00012483"/>
    </source>
</evidence>
<evidence type="ECO:0000259" key="8">
    <source>
        <dbReference type="PROSITE" id="PS51698"/>
    </source>
</evidence>
<dbReference type="EnsemblPlants" id="KQK10372">
    <property type="protein sequence ID" value="KQK10372"/>
    <property type="gene ID" value="BRADI_2g53650v3"/>
</dbReference>
<reference evidence="9" key="2">
    <citation type="submission" date="2017-06" db="EMBL/GenBank/DDBJ databases">
        <title>WGS assembly of Brachypodium distachyon.</title>
        <authorList>
            <consortium name="The International Brachypodium Initiative"/>
            <person name="Lucas S."/>
            <person name="Harmon-Smith M."/>
            <person name="Lail K."/>
            <person name="Tice H."/>
            <person name="Grimwood J."/>
            <person name="Bruce D."/>
            <person name="Barry K."/>
            <person name="Shu S."/>
            <person name="Lindquist E."/>
            <person name="Wang M."/>
            <person name="Pitluck S."/>
            <person name="Vogel J.P."/>
            <person name="Garvin D.F."/>
            <person name="Mockler T.C."/>
            <person name="Schmutz J."/>
            <person name="Rokhsar D."/>
            <person name="Bevan M.W."/>
        </authorList>
    </citation>
    <scope>NUCLEOTIDE SEQUENCE</scope>
    <source>
        <strain evidence="9">Bd21</strain>
    </source>
</reference>
<dbReference type="OrthoDB" id="629492at2759"/>
<dbReference type="FunFam" id="1.25.10.10:FF:000317">
    <property type="entry name" value="RING-type E3 ubiquitin transferase"/>
    <property type="match status" value="1"/>
</dbReference>
<dbReference type="InterPro" id="IPR045210">
    <property type="entry name" value="RING-Ubox_PUB"/>
</dbReference>
<dbReference type="Gramene" id="KQK10372">
    <property type="protein sequence ID" value="KQK10372"/>
    <property type="gene ID" value="BRADI_2g53650v3"/>
</dbReference>
<dbReference type="SUPFAM" id="SSF57850">
    <property type="entry name" value="RING/U-box"/>
    <property type="match status" value="1"/>
</dbReference>